<dbReference type="Pfam" id="PF00690">
    <property type="entry name" value="Cation_ATPase_N"/>
    <property type="match status" value="1"/>
</dbReference>
<dbReference type="GO" id="GO:0140358">
    <property type="term" value="F:P-type transmembrane transporter activity"/>
    <property type="evidence" value="ECO:0007669"/>
    <property type="project" value="InterPro"/>
</dbReference>
<accession>A0A7R9BZJ6</accession>
<keyword evidence="10 12" id="KW-0472">Membrane</keyword>
<feature type="region of interest" description="Disordered" evidence="13">
    <location>
        <begin position="722"/>
        <end position="742"/>
    </location>
</feature>
<feature type="domain" description="Cation-transporting P-type ATPase N-terminal" evidence="15">
    <location>
        <begin position="249"/>
        <end position="299"/>
    </location>
</feature>
<evidence type="ECO:0000256" key="12">
    <source>
        <dbReference type="RuleBase" id="RU362082"/>
    </source>
</evidence>
<keyword evidence="6 12" id="KW-0067">ATP-binding</keyword>
<dbReference type="SUPFAM" id="SSF81665">
    <property type="entry name" value="Calcium ATPase, transmembrane domain M"/>
    <property type="match status" value="1"/>
</dbReference>
<feature type="non-terminal residue" evidence="17">
    <location>
        <position position="1"/>
    </location>
</feature>
<feature type="transmembrane region" description="Helical" evidence="12">
    <location>
        <begin position="514"/>
        <end position="534"/>
    </location>
</feature>
<dbReference type="Gene3D" id="2.70.150.10">
    <property type="entry name" value="Calcium-transporting ATPase, cytoplasmic transduction domain A"/>
    <property type="match status" value="1"/>
</dbReference>
<dbReference type="InterPro" id="IPR018303">
    <property type="entry name" value="ATPase_P-typ_P_site"/>
</dbReference>
<organism evidence="17">
    <name type="scientific">Notodromas monacha</name>
    <dbReference type="NCBI Taxonomy" id="399045"/>
    <lineage>
        <taxon>Eukaryota</taxon>
        <taxon>Metazoa</taxon>
        <taxon>Ecdysozoa</taxon>
        <taxon>Arthropoda</taxon>
        <taxon>Crustacea</taxon>
        <taxon>Oligostraca</taxon>
        <taxon>Ostracoda</taxon>
        <taxon>Podocopa</taxon>
        <taxon>Podocopida</taxon>
        <taxon>Cypridocopina</taxon>
        <taxon>Cypridoidea</taxon>
        <taxon>Cyprididae</taxon>
        <taxon>Notodromas</taxon>
    </lineage>
</organism>
<feature type="transmembrane region" description="Helical" evidence="12">
    <location>
        <begin position="475"/>
        <end position="494"/>
    </location>
</feature>
<dbReference type="PANTHER" id="PTHR45630">
    <property type="entry name" value="CATION-TRANSPORTING ATPASE-RELATED"/>
    <property type="match status" value="1"/>
</dbReference>
<keyword evidence="7 12" id="KW-0460">Magnesium</keyword>
<dbReference type="InterPro" id="IPR008250">
    <property type="entry name" value="ATPase_P-typ_transduc_dom_A_sf"/>
</dbReference>
<dbReference type="AlphaFoldDB" id="A0A7R9BZJ6"/>
<evidence type="ECO:0000256" key="10">
    <source>
        <dbReference type="ARBA" id="ARBA00023136"/>
    </source>
</evidence>
<keyword evidence="9 12" id="KW-1133">Transmembrane helix</keyword>
<dbReference type="PROSITE" id="PS00154">
    <property type="entry name" value="ATPASE_E1_E2"/>
    <property type="match status" value="1"/>
</dbReference>
<evidence type="ECO:0000256" key="4">
    <source>
        <dbReference type="ARBA" id="ARBA00022723"/>
    </source>
</evidence>
<feature type="domain" description="P-type ATPase A" evidence="14">
    <location>
        <begin position="344"/>
        <end position="461"/>
    </location>
</feature>
<evidence type="ECO:0000256" key="6">
    <source>
        <dbReference type="ARBA" id="ARBA00022840"/>
    </source>
</evidence>
<protein>
    <recommendedName>
        <fullName evidence="12">Cation-transporting ATPase</fullName>
        <ecNumber evidence="12">7.2.2.-</ecNumber>
    </recommendedName>
</protein>
<keyword evidence="5 12" id="KW-0547">Nucleotide-binding</keyword>
<name>A0A7R9BZJ6_9CRUS</name>
<dbReference type="GO" id="GO:0015203">
    <property type="term" value="F:polyamine transmembrane transporter activity"/>
    <property type="evidence" value="ECO:0007669"/>
    <property type="project" value="TreeGrafter"/>
</dbReference>
<dbReference type="GO" id="GO:0005524">
    <property type="term" value="F:ATP binding"/>
    <property type="evidence" value="ECO:0007669"/>
    <property type="project" value="UniProtKB-UniRule"/>
</dbReference>
<dbReference type="InterPro" id="IPR047819">
    <property type="entry name" value="P5A-ATPase_N"/>
</dbReference>
<feature type="transmembrane region" description="Helical" evidence="12">
    <location>
        <begin position="276"/>
        <end position="298"/>
    </location>
</feature>
<dbReference type="GO" id="GO:0019829">
    <property type="term" value="F:ATPase-coupled monoatomic cation transmembrane transporter activity"/>
    <property type="evidence" value="ECO:0007669"/>
    <property type="project" value="UniProtKB-UniRule"/>
</dbReference>
<feature type="transmembrane region" description="Helical" evidence="12">
    <location>
        <begin position="126"/>
        <end position="147"/>
    </location>
</feature>
<dbReference type="InterPro" id="IPR006544">
    <property type="entry name" value="P-type_TPase_V"/>
</dbReference>
<dbReference type="EMBL" id="OA887677">
    <property type="protein sequence ID" value="CAD7283562.1"/>
    <property type="molecule type" value="Genomic_DNA"/>
</dbReference>
<dbReference type="OrthoDB" id="48943at2759"/>
<keyword evidence="4 12" id="KW-0479">Metal-binding</keyword>
<dbReference type="GO" id="GO:0046872">
    <property type="term" value="F:metal ion binding"/>
    <property type="evidence" value="ECO:0007669"/>
    <property type="project" value="UniProtKB-UniRule"/>
</dbReference>
<sequence>MNKSCYSRKSASYSGSDLSEMISQSKLGSDREGRLSECLRGLVMRTGRSEKSTEKREHLIDIDSDVKADEEHESLLREYTSLKELDEKPTGFVPGVSSVPACKPSVAYVNVGEDDQMEIYGYERSYLKTLLTSIMVIFTCGLGWLVLHWKPEWMVYCTQRRAELDKATTVLLVELYQKWTEYFPKAVQIREAGNGPLLIVPDAEGTFFEKKSIRFFTCKKCTYVWDEDGKEFQRLGGLTNATNTSLLESTGLTASEQVQRQSTFGANLIHIRMKSILTLLFVEVLNPFYIFQLFSVCLWYSDKYYYYATAIIIMSAGGIGSTIYQTRKNQRALRRTVHASDTIEVCRGSGVYEQVSTEDLVPGDVVTIPAHGCQMHCDAVLVTGNCIVNESALTGESVPVTKTPIPARPEGEMYDAKDHARHTLFCGTFVIQTRYYGSERVRAVVTRTGYATNKGGLVRSIMYPKPVDFKFNTDSYRFIAVLAVIAFGGLIWTTVTKARRGLTGSDIALDSLDLLTIVVPPALPAAMTVGIMLATRRLKLAQIFCISPRTVNVSGLIDCVCFDKTGTLTEDGLDLWGAVPIEHKDGVGGFRSPMKAGDLPKVRQSTPLIDAMASCHSLTLIDGKLTGDPLDVIMFESTGWTLEEPQVADEAKYDMIIPTIVKPGSAQSTVTEVPDEVNANAKSLRSEHFELGIIRQFPFTSSLQRMSVIVKPLVDIDEVGEECPDEPEEESGTGQAVKSSNIDDEEDATGFRLFAKGAPEKIVSLCRSETVPHDFNEVLEKYTEKGYRVLAVAHRRLDSFKYLRLQRA</sequence>
<dbReference type="EC" id="7.2.2.-" evidence="12"/>
<dbReference type="Pfam" id="PF12409">
    <property type="entry name" value="P5-ATPase"/>
    <property type="match status" value="1"/>
</dbReference>
<evidence type="ECO:0000256" key="7">
    <source>
        <dbReference type="ARBA" id="ARBA00022842"/>
    </source>
</evidence>
<evidence type="ECO:0000259" key="16">
    <source>
        <dbReference type="Pfam" id="PF12409"/>
    </source>
</evidence>
<evidence type="ECO:0000313" key="18">
    <source>
        <dbReference type="Proteomes" id="UP000678499"/>
    </source>
</evidence>
<proteinExistence type="inferred from homology"/>
<keyword evidence="8 12" id="KW-1278">Translocase</keyword>
<dbReference type="InterPro" id="IPR023298">
    <property type="entry name" value="ATPase_P-typ_TM_dom_sf"/>
</dbReference>
<evidence type="ECO:0000313" key="17">
    <source>
        <dbReference type="EMBL" id="CAD7283562.1"/>
    </source>
</evidence>
<reference evidence="17" key="1">
    <citation type="submission" date="2020-11" db="EMBL/GenBank/DDBJ databases">
        <authorList>
            <person name="Tran Van P."/>
        </authorList>
    </citation>
    <scope>NUCLEOTIDE SEQUENCE</scope>
</reference>
<evidence type="ECO:0000256" key="3">
    <source>
        <dbReference type="ARBA" id="ARBA00022692"/>
    </source>
</evidence>
<dbReference type="GO" id="GO:0006874">
    <property type="term" value="P:intracellular calcium ion homeostasis"/>
    <property type="evidence" value="ECO:0007669"/>
    <property type="project" value="TreeGrafter"/>
</dbReference>
<dbReference type="GO" id="GO:0016020">
    <property type="term" value="C:membrane"/>
    <property type="evidence" value="ECO:0007669"/>
    <property type="project" value="UniProtKB-SubCell"/>
</dbReference>
<evidence type="ECO:0000256" key="1">
    <source>
        <dbReference type="ARBA" id="ARBA00004141"/>
    </source>
</evidence>
<dbReference type="SUPFAM" id="SSF81653">
    <property type="entry name" value="Calcium ATPase, transduction domain A"/>
    <property type="match status" value="1"/>
</dbReference>
<gene>
    <name evidence="17" type="ORF">NMOB1V02_LOCUS11177</name>
</gene>
<evidence type="ECO:0000256" key="13">
    <source>
        <dbReference type="SAM" id="MobiDB-lite"/>
    </source>
</evidence>
<comment type="catalytic activity">
    <reaction evidence="11 12">
        <text>ATP + H2O = ADP + phosphate + H(+)</text>
        <dbReference type="Rhea" id="RHEA:13065"/>
        <dbReference type="ChEBI" id="CHEBI:15377"/>
        <dbReference type="ChEBI" id="CHEBI:15378"/>
        <dbReference type="ChEBI" id="CHEBI:30616"/>
        <dbReference type="ChEBI" id="CHEBI:43474"/>
        <dbReference type="ChEBI" id="CHEBI:456216"/>
    </reaction>
</comment>
<dbReference type="PANTHER" id="PTHR45630:SF8">
    <property type="entry name" value="CATION-TRANSPORTING ATPASE"/>
    <property type="match status" value="1"/>
</dbReference>
<dbReference type="InterPro" id="IPR004014">
    <property type="entry name" value="ATPase_P-typ_cation-transptr_N"/>
</dbReference>
<feature type="compositionally biased region" description="Polar residues" evidence="13">
    <location>
        <begin position="1"/>
        <end position="27"/>
    </location>
</feature>
<dbReference type="PRINTS" id="PR00119">
    <property type="entry name" value="CATATPASE"/>
</dbReference>
<evidence type="ECO:0000256" key="9">
    <source>
        <dbReference type="ARBA" id="ARBA00022989"/>
    </source>
</evidence>
<evidence type="ECO:0000256" key="5">
    <source>
        <dbReference type="ARBA" id="ARBA00022741"/>
    </source>
</evidence>
<evidence type="ECO:0000259" key="15">
    <source>
        <dbReference type="Pfam" id="PF00690"/>
    </source>
</evidence>
<feature type="domain" description="P5B-type ATPase N-terminal" evidence="16">
    <location>
        <begin position="113"/>
        <end position="226"/>
    </location>
</feature>
<dbReference type="Proteomes" id="UP000678499">
    <property type="component" value="Unassembled WGS sequence"/>
</dbReference>
<keyword evidence="3 12" id="KW-0812">Transmembrane</keyword>
<dbReference type="InterPro" id="IPR023299">
    <property type="entry name" value="ATPase_P-typ_cyto_dom_N"/>
</dbReference>
<evidence type="ECO:0000256" key="2">
    <source>
        <dbReference type="ARBA" id="ARBA00022553"/>
    </source>
</evidence>
<evidence type="ECO:0000259" key="14">
    <source>
        <dbReference type="Pfam" id="PF00122"/>
    </source>
</evidence>
<dbReference type="Pfam" id="PF00122">
    <property type="entry name" value="E1-E2_ATPase"/>
    <property type="match status" value="1"/>
</dbReference>
<evidence type="ECO:0000256" key="11">
    <source>
        <dbReference type="ARBA" id="ARBA00049360"/>
    </source>
</evidence>
<comment type="similarity">
    <text evidence="12">Belongs to the cation transport ATPase (P-type) (TC 3.A.3) family. Type V subfamily.</text>
</comment>
<feature type="compositionally biased region" description="Acidic residues" evidence="13">
    <location>
        <begin position="722"/>
        <end position="731"/>
    </location>
</feature>
<dbReference type="EMBL" id="CAJPEX010005640">
    <property type="protein sequence ID" value="CAG0923714.1"/>
    <property type="molecule type" value="Genomic_DNA"/>
</dbReference>
<evidence type="ECO:0000256" key="8">
    <source>
        <dbReference type="ARBA" id="ARBA00022967"/>
    </source>
</evidence>
<keyword evidence="18" id="KW-1185">Reference proteome</keyword>
<feature type="region of interest" description="Disordered" evidence="13">
    <location>
        <begin position="1"/>
        <end position="32"/>
    </location>
</feature>
<comment type="subcellular location">
    <subcellularLocation>
        <location evidence="1 12">Membrane</location>
        <topology evidence="1 12">Multi-pass membrane protein</topology>
    </subcellularLocation>
</comment>
<dbReference type="SUPFAM" id="SSF81660">
    <property type="entry name" value="Metal cation-transporting ATPase, ATP-binding domain N"/>
    <property type="match status" value="1"/>
</dbReference>
<keyword evidence="2" id="KW-0597">Phosphoprotein</keyword>
<comment type="caution">
    <text evidence="12">Lacks conserved residue(s) required for the propagation of feature annotation.</text>
</comment>
<dbReference type="InterPro" id="IPR059000">
    <property type="entry name" value="ATPase_P-type_domA"/>
</dbReference>
<dbReference type="Gene3D" id="3.40.1110.10">
    <property type="entry name" value="Calcium-transporting ATPase, cytoplasmic domain N"/>
    <property type="match status" value="1"/>
</dbReference>
<feature type="transmembrane region" description="Helical" evidence="12">
    <location>
        <begin position="304"/>
        <end position="324"/>
    </location>
</feature>